<protein>
    <submittedName>
        <fullName evidence="2">Uncharacterized protein</fullName>
    </submittedName>
</protein>
<name>A0A540MTI1_MALBA</name>
<feature type="compositionally biased region" description="Basic residues" evidence="1">
    <location>
        <begin position="100"/>
        <end position="109"/>
    </location>
</feature>
<reference evidence="2 3" key="1">
    <citation type="journal article" date="2019" name="G3 (Bethesda)">
        <title>Sequencing of a Wild Apple (Malus baccata) Genome Unravels the Differences Between Cultivated and Wild Apple Species Regarding Disease Resistance and Cold Tolerance.</title>
        <authorList>
            <person name="Chen X."/>
        </authorList>
    </citation>
    <scope>NUCLEOTIDE SEQUENCE [LARGE SCALE GENOMIC DNA]</scope>
    <source>
        <strain evidence="3">cv. Shandingzi</strain>
        <tissue evidence="2">Leaves</tissue>
    </source>
</reference>
<feature type="region of interest" description="Disordered" evidence="1">
    <location>
        <begin position="86"/>
        <end position="109"/>
    </location>
</feature>
<keyword evidence="3" id="KW-1185">Reference proteome</keyword>
<sequence>MELPPLPGLLKVNPTSLFSSVNSETPLKSIDQVRGRLNYEIGVAEYWNHKMIKVEKGLVDLNGEANETLYSANNCTSIFGKEKPKMEKECNKGFEDSRRLAKGKKSRQP</sequence>
<dbReference type="AlphaFoldDB" id="A0A540MTI1"/>
<comment type="caution">
    <text evidence="2">The sequence shown here is derived from an EMBL/GenBank/DDBJ whole genome shotgun (WGS) entry which is preliminary data.</text>
</comment>
<evidence type="ECO:0000256" key="1">
    <source>
        <dbReference type="SAM" id="MobiDB-lite"/>
    </source>
</evidence>
<gene>
    <name evidence="2" type="ORF">C1H46_012274</name>
</gene>
<organism evidence="2 3">
    <name type="scientific">Malus baccata</name>
    <name type="common">Siberian crab apple</name>
    <name type="synonym">Pyrus baccata</name>
    <dbReference type="NCBI Taxonomy" id="106549"/>
    <lineage>
        <taxon>Eukaryota</taxon>
        <taxon>Viridiplantae</taxon>
        <taxon>Streptophyta</taxon>
        <taxon>Embryophyta</taxon>
        <taxon>Tracheophyta</taxon>
        <taxon>Spermatophyta</taxon>
        <taxon>Magnoliopsida</taxon>
        <taxon>eudicotyledons</taxon>
        <taxon>Gunneridae</taxon>
        <taxon>Pentapetalae</taxon>
        <taxon>rosids</taxon>
        <taxon>fabids</taxon>
        <taxon>Rosales</taxon>
        <taxon>Rosaceae</taxon>
        <taxon>Amygdaloideae</taxon>
        <taxon>Maleae</taxon>
        <taxon>Malus</taxon>
    </lineage>
</organism>
<dbReference type="EMBL" id="VIEB01000182">
    <property type="protein sequence ID" value="TQE02088.1"/>
    <property type="molecule type" value="Genomic_DNA"/>
</dbReference>
<proteinExistence type="predicted"/>
<dbReference type="Proteomes" id="UP000315295">
    <property type="component" value="Unassembled WGS sequence"/>
</dbReference>
<evidence type="ECO:0000313" key="3">
    <source>
        <dbReference type="Proteomes" id="UP000315295"/>
    </source>
</evidence>
<evidence type="ECO:0000313" key="2">
    <source>
        <dbReference type="EMBL" id="TQE02088.1"/>
    </source>
</evidence>
<feature type="compositionally biased region" description="Basic and acidic residues" evidence="1">
    <location>
        <begin position="86"/>
        <end position="99"/>
    </location>
</feature>
<accession>A0A540MTI1</accession>